<reference evidence="1" key="7">
    <citation type="journal article" date="2017" name="Sci. Rep.">
        <title>Genomic features, phylogenetic relationships, and comparative genomics of Elizabethkingia anophelis strain EM361-97 isolated in Taiwan.</title>
        <authorList>
            <person name="Lin J.N."/>
            <person name="Lai C.H."/>
            <person name="Yang C.H."/>
            <person name="Huang Y.H."/>
            <person name="Lin H.H."/>
        </authorList>
    </citation>
    <scope>NUCLEOTIDE SEQUENCE</scope>
</reference>
<proteinExistence type="predicted"/>
<dbReference type="RefSeq" id="WP_078406553.1">
    <property type="nucleotide sequence ID" value="NZ_CP016372.1"/>
</dbReference>
<reference evidence="1" key="5">
    <citation type="journal article" date="2017" name="Genome Announc.">
        <title>Complete Circularized Genome Sequences of Four Strains of Elizabethkingia anophelis, Including Two Novel Strains Isolated from Wild-Caught Anopheles sinensis.</title>
        <authorList>
            <person name="Pei D."/>
            <person name="Nicholson A.C."/>
            <person name="Jiang J."/>
            <person name="Chen H."/>
            <person name="Whitney A.M."/>
            <person name="Villarma A."/>
            <person name="Bell M."/>
            <person name="Humrighouse B."/>
            <person name="Rowe L.A."/>
            <person name="Sheth M."/>
            <person name="Batra D."/>
            <person name="Juieng P."/>
            <person name="Loparev V.N."/>
            <person name="McQuiston J.R."/>
            <person name="Lan Y."/>
            <person name="Ma Y."/>
            <person name="Xu J."/>
        </authorList>
    </citation>
    <scope>NUCLEOTIDE SEQUENCE</scope>
</reference>
<evidence type="ECO:0008006" key="2">
    <source>
        <dbReference type="Google" id="ProtNLM"/>
    </source>
</evidence>
<reference evidence="1" key="3">
    <citation type="journal article" date="2016" name="Genome Announc.">
        <title>Complete Genome Sequences of Four Strains from the 2015-2016 Elizabethkingia anophelis Outbreak.</title>
        <authorList>
            <person name="Nicholson A.C."/>
            <person name="Whitney A.M."/>
            <person name="Emery B.D."/>
            <person name="Bell M.E."/>
            <person name="Gartin J.T."/>
            <person name="Humrighouse B.W."/>
            <person name="Loparev V.N."/>
            <person name="Batra D."/>
            <person name="Sheth M."/>
            <person name="Rowe L.A."/>
            <person name="Juieng P."/>
            <person name="Knipe K."/>
            <person name="Gulvik C."/>
            <person name="McQuiston J.R."/>
        </authorList>
    </citation>
    <scope>NUCLEOTIDE SEQUENCE</scope>
</reference>
<reference evidence="1" key="2">
    <citation type="journal article" date="2014" name="PLoS ONE">
        <title>Insights from the genome annotation of Elizabethkingia anophelis from the malaria vector Anopheles gambiae.</title>
        <authorList>
            <person name="Kukutla P."/>
            <person name="Lindberg B.G."/>
            <person name="Pei D."/>
            <person name="Rayl M."/>
            <person name="Yu W."/>
            <person name="Steritz M."/>
            <person name="Faye I."/>
            <person name="Xu J."/>
        </authorList>
    </citation>
    <scope>NUCLEOTIDE SEQUENCE</scope>
</reference>
<dbReference type="AlphaFoldDB" id="A0A455ZIF5"/>
<reference evidence="1" key="6">
    <citation type="journal article" date="2017" name="Nat. Commun.">
        <title>Evolutionary dynamics and genomic features of the Elizabethkingia anophelis 2015 to 2016 Wisconsin outbreak strain.</title>
        <authorList>
            <person name="Perrin A."/>
            <person name="Larsonneur E."/>
            <person name="Nicholson A.C."/>
            <person name="Edwards D.J."/>
            <person name="Gundlach K.M."/>
            <person name="Whitney A.M."/>
            <person name="Gulvik C.A."/>
            <person name="Bell M.E."/>
            <person name="Rendueles O."/>
            <person name="Cury J."/>
            <person name="Hugon P."/>
            <person name="Clermont D."/>
            <person name="Enouf V."/>
            <person name="Loparev V."/>
            <person name="Juieng P."/>
            <person name="Monson T."/>
            <person name="Warshauer D."/>
            <person name="Elbadawi L.I."/>
            <person name="Walters M.S."/>
            <person name="Crist M.B."/>
            <person name="Noble-Wang J."/>
            <person name="Borlaug G."/>
            <person name="Rocha E.P.C."/>
            <person name="Criscuolo A."/>
            <person name="Touchon M."/>
            <person name="Davis J.P."/>
            <person name="Holt K.E."/>
            <person name="McQuiston J.R."/>
            <person name="Brisse S."/>
        </authorList>
    </citation>
    <scope>NUCLEOTIDE SEQUENCE</scope>
</reference>
<accession>A0A455ZIF5</accession>
<dbReference type="EMBL" id="BK010624">
    <property type="protein sequence ID" value="DAC76454.1"/>
    <property type="molecule type" value="Genomic_DNA"/>
</dbReference>
<reference evidence="1" key="1">
    <citation type="journal article" date="2014" name="Genome Biol. Evol.">
        <title>Comparative genomic analysis of malaria mosquito vector-associated novel pathogen Elizabethkingia anophelis.</title>
        <authorList>
            <person name="Teo J."/>
            <person name="Tan S.Y."/>
            <person name="Liu Y."/>
            <person name="Tay M."/>
            <person name="Ding Y."/>
            <person name="Li Y."/>
            <person name="Kjelleberg S."/>
            <person name="Givskov M."/>
            <person name="Lin R.T."/>
            <person name="Yang L."/>
        </authorList>
    </citation>
    <scope>NUCLEOTIDE SEQUENCE</scope>
</reference>
<organism evidence="1">
    <name type="scientific">Elizabethkingia anophelis</name>
    <dbReference type="NCBI Taxonomy" id="1117645"/>
    <lineage>
        <taxon>Bacteria</taxon>
        <taxon>Pseudomonadati</taxon>
        <taxon>Bacteroidota</taxon>
        <taxon>Flavobacteriia</taxon>
        <taxon>Flavobacteriales</taxon>
        <taxon>Weeksellaceae</taxon>
        <taxon>Elizabethkingia</taxon>
    </lineage>
</organism>
<evidence type="ECO:0000313" key="1">
    <source>
        <dbReference type="EMBL" id="DAC76454.1"/>
    </source>
</evidence>
<name>A0A455ZIF5_9FLAO</name>
<sequence length="188" mass="22045">MKTVGHHACKQTGGYSSVLENSPFYAEHNPGNNKYQFLGSGYYFWDNNLELAKSWGKSRCNNDYYVVEIDFELTSENCFDLVGNRNHQIYLLKMLDILKKETGHDKNKTWTLNQCVEFLRKLNRENDNVFPYKLIRAIDLHNHTVKAQRSIKFIENKENYTIINPKLVIFAFEKEDLNLPTKRIVVSS</sequence>
<reference evidence="1" key="8">
    <citation type="journal article" date="2018" name="J. ISSAAS">
        <title>In Silico Identification of Three Types of Integrative and Conjugative Elements (ICEs) in Elizabethkingia anophelis Strains Isolated from Around the World.</title>
        <authorList>
            <person name="Xu J."/>
            <person name="Pei D."/>
            <person name="Nicholson A."/>
            <person name="Lan Y."/>
            <person name="Xia Q."/>
        </authorList>
    </citation>
    <scope>NUCLEOTIDE SEQUENCE</scope>
</reference>
<gene>
    <name evidence="1" type="primary">ICEEaIII(15)_JM-87_64457_63891</name>
</gene>
<dbReference type="KEGG" id="een:BBD30_01735"/>
<reference evidence="1" key="4">
    <citation type="journal article" date="2016" name="Sci. Rep.">
        <title>Genomic epidemiology and global diversity of the emerging bacterial pathogen Elizabethkingia anophelis.</title>
        <authorList>
            <person name="Breurec S."/>
            <person name="Criscuolo A."/>
            <person name="Diancourt L."/>
            <person name="Rendueles O."/>
            <person name="Vandenbogaert M."/>
            <person name="Passet V."/>
            <person name="Caro V."/>
            <person name="Rocha E.P."/>
            <person name="Touchon M."/>
            <person name="Brisse S."/>
        </authorList>
    </citation>
    <scope>NUCLEOTIDE SEQUENCE</scope>
</reference>
<protein>
    <recommendedName>
        <fullName evidence="2">DUF3990 domain-containing protein</fullName>
    </recommendedName>
</protein>